<dbReference type="AlphaFoldDB" id="A0A7I4Z2X4"/>
<name>A0A7I4Z2X4_HAECO</name>
<reference evidence="2" key="1">
    <citation type="submission" date="2020-12" db="UniProtKB">
        <authorList>
            <consortium name="WormBaseParasite"/>
        </authorList>
    </citation>
    <scope>IDENTIFICATION</scope>
    <source>
        <strain evidence="2">MHco3</strain>
    </source>
</reference>
<accession>A0A7I4Z2X4</accession>
<keyword evidence="1" id="KW-1185">Reference proteome</keyword>
<protein>
    <submittedName>
        <fullName evidence="2">DUF1726 domain-containing protein</fullName>
    </submittedName>
</protein>
<evidence type="ECO:0000313" key="1">
    <source>
        <dbReference type="Proteomes" id="UP000025227"/>
    </source>
</evidence>
<evidence type="ECO:0000313" key="2">
    <source>
        <dbReference type="WBParaSite" id="HCON_00164935-00001"/>
    </source>
</evidence>
<dbReference type="WBParaSite" id="HCON_00164935-00001">
    <property type="protein sequence ID" value="HCON_00164935-00001"/>
    <property type="gene ID" value="HCON_00164935"/>
</dbReference>
<dbReference type="Proteomes" id="UP000025227">
    <property type="component" value="Unplaced"/>
</dbReference>
<sequence>TNVHSRQEPPFLLICVPNDAGKFDALDSVENFSEQFFKANFSGPVRLLAKNDLTWPTDIHFDVVILPDEFVTSWPTEVRWKA</sequence>
<organism evidence="1 2">
    <name type="scientific">Haemonchus contortus</name>
    <name type="common">Barber pole worm</name>
    <dbReference type="NCBI Taxonomy" id="6289"/>
    <lineage>
        <taxon>Eukaryota</taxon>
        <taxon>Metazoa</taxon>
        <taxon>Ecdysozoa</taxon>
        <taxon>Nematoda</taxon>
        <taxon>Chromadorea</taxon>
        <taxon>Rhabditida</taxon>
        <taxon>Rhabditina</taxon>
        <taxon>Rhabditomorpha</taxon>
        <taxon>Strongyloidea</taxon>
        <taxon>Trichostrongylidae</taxon>
        <taxon>Haemonchus</taxon>
    </lineage>
</organism>
<proteinExistence type="predicted"/>